<proteinExistence type="inferred from homology"/>
<dbReference type="InterPro" id="IPR002035">
    <property type="entry name" value="VWF_A"/>
</dbReference>
<dbReference type="SMART" id="SM00609">
    <property type="entry name" value="VIT"/>
    <property type="match status" value="1"/>
</dbReference>
<keyword evidence="4" id="KW-0646">Protease inhibitor</keyword>
<evidence type="ECO:0000313" key="13">
    <source>
        <dbReference type="Proteomes" id="UP001152320"/>
    </source>
</evidence>
<evidence type="ECO:0000256" key="2">
    <source>
        <dbReference type="ARBA" id="ARBA00010158"/>
    </source>
</evidence>
<evidence type="ECO:0000256" key="4">
    <source>
        <dbReference type="ARBA" id="ARBA00022690"/>
    </source>
</evidence>
<dbReference type="GO" id="GO:0005576">
    <property type="term" value="C:extracellular region"/>
    <property type="evidence" value="ECO:0007669"/>
    <property type="project" value="UniProtKB-SubCell"/>
</dbReference>
<feature type="domain" description="VIT" evidence="11">
    <location>
        <begin position="69"/>
        <end position="198"/>
    </location>
</feature>
<evidence type="ECO:0000256" key="8">
    <source>
        <dbReference type="SAM" id="MobiDB-lite"/>
    </source>
</evidence>
<dbReference type="SUPFAM" id="SSF53300">
    <property type="entry name" value="vWA-like"/>
    <property type="match status" value="1"/>
</dbReference>
<feature type="domain" description="VWFA" evidence="10">
    <location>
        <begin position="326"/>
        <end position="513"/>
    </location>
</feature>
<evidence type="ECO:0000259" key="10">
    <source>
        <dbReference type="PROSITE" id="PS50234"/>
    </source>
</evidence>
<evidence type="ECO:0000256" key="3">
    <source>
        <dbReference type="ARBA" id="ARBA00022525"/>
    </source>
</evidence>
<dbReference type="InterPro" id="IPR036465">
    <property type="entry name" value="vWFA_dom_sf"/>
</dbReference>
<dbReference type="InterPro" id="IPR050934">
    <property type="entry name" value="ITIH"/>
</dbReference>
<dbReference type="Pfam" id="PF13768">
    <property type="entry name" value="VWA_3"/>
    <property type="match status" value="1"/>
</dbReference>
<comment type="similarity">
    <text evidence="2">Belongs to the ITIH family.</text>
</comment>
<dbReference type="PANTHER" id="PTHR10338">
    <property type="entry name" value="INTER-ALPHA-TRYPSIN INHIBITOR HEAVY CHAIN FAMILY MEMBER"/>
    <property type="match status" value="1"/>
</dbReference>
<evidence type="ECO:0000256" key="5">
    <source>
        <dbReference type="ARBA" id="ARBA00022729"/>
    </source>
</evidence>
<dbReference type="PROSITE" id="PS50234">
    <property type="entry name" value="VWFA"/>
    <property type="match status" value="1"/>
</dbReference>
<evidence type="ECO:0000256" key="7">
    <source>
        <dbReference type="ARBA" id="ARBA00023180"/>
    </source>
</evidence>
<name>A0A9Q1HIJ9_HOLLE</name>
<reference evidence="12" key="1">
    <citation type="submission" date="2021-10" db="EMBL/GenBank/DDBJ databases">
        <title>Tropical sea cucumber genome reveals ecological adaptation and Cuvierian tubules defense mechanism.</title>
        <authorList>
            <person name="Chen T."/>
        </authorList>
    </citation>
    <scope>NUCLEOTIDE SEQUENCE</scope>
    <source>
        <strain evidence="12">Nanhai2018</strain>
        <tissue evidence="12">Muscle</tissue>
    </source>
</reference>
<comment type="subcellular location">
    <subcellularLocation>
        <location evidence="1">Secreted</location>
    </subcellularLocation>
</comment>
<feature type="signal peptide" evidence="9">
    <location>
        <begin position="1"/>
        <end position="21"/>
    </location>
</feature>
<evidence type="ECO:0000256" key="1">
    <source>
        <dbReference type="ARBA" id="ARBA00004613"/>
    </source>
</evidence>
<organism evidence="12 13">
    <name type="scientific">Holothuria leucospilota</name>
    <name type="common">Black long sea cucumber</name>
    <name type="synonym">Mertensiothuria leucospilota</name>
    <dbReference type="NCBI Taxonomy" id="206669"/>
    <lineage>
        <taxon>Eukaryota</taxon>
        <taxon>Metazoa</taxon>
        <taxon>Echinodermata</taxon>
        <taxon>Eleutherozoa</taxon>
        <taxon>Echinozoa</taxon>
        <taxon>Holothuroidea</taxon>
        <taxon>Aspidochirotacea</taxon>
        <taxon>Aspidochirotida</taxon>
        <taxon>Holothuriidae</taxon>
        <taxon>Holothuria</taxon>
    </lineage>
</organism>
<comment type="caution">
    <text evidence="12">The sequence shown here is derived from an EMBL/GenBank/DDBJ whole genome shotgun (WGS) entry which is preliminary data.</text>
</comment>
<dbReference type="InterPro" id="IPR010600">
    <property type="entry name" value="ITI_HC_C"/>
</dbReference>
<feature type="compositionally biased region" description="Low complexity" evidence="8">
    <location>
        <begin position="690"/>
        <end position="718"/>
    </location>
</feature>
<dbReference type="PROSITE" id="PS51468">
    <property type="entry name" value="VIT"/>
    <property type="match status" value="1"/>
</dbReference>
<accession>A0A9Q1HIJ9</accession>
<protein>
    <submittedName>
        <fullName evidence="12">Inter-alpha-trypsin inhibitor heavy chain H3</fullName>
    </submittedName>
</protein>
<feature type="chain" id="PRO_5040114057" evidence="9">
    <location>
        <begin position="22"/>
        <end position="949"/>
    </location>
</feature>
<dbReference type="Pfam" id="PF08487">
    <property type="entry name" value="VIT"/>
    <property type="match status" value="1"/>
</dbReference>
<evidence type="ECO:0000256" key="9">
    <source>
        <dbReference type="SAM" id="SignalP"/>
    </source>
</evidence>
<dbReference type="PANTHER" id="PTHR10338:SF108">
    <property type="entry name" value="INTER-ALPHA-TRYPSIN INHIBITOR HEAVY CHAIN H4-LIKE PROTEIN"/>
    <property type="match status" value="1"/>
</dbReference>
<evidence type="ECO:0000259" key="11">
    <source>
        <dbReference type="PROSITE" id="PS51468"/>
    </source>
</evidence>
<keyword evidence="3" id="KW-0964">Secreted</keyword>
<evidence type="ECO:0000256" key="6">
    <source>
        <dbReference type="ARBA" id="ARBA00022900"/>
    </source>
</evidence>
<dbReference type="GO" id="GO:0004867">
    <property type="term" value="F:serine-type endopeptidase inhibitor activity"/>
    <property type="evidence" value="ECO:0007669"/>
    <property type="project" value="UniProtKB-KW"/>
</dbReference>
<dbReference type="Proteomes" id="UP001152320">
    <property type="component" value="Chromosome 2"/>
</dbReference>
<dbReference type="Gene3D" id="3.40.50.410">
    <property type="entry name" value="von Willebrand factor, type A domain"/>
    <property type="match status" value="1"/>
</dbReference>
<dbReference type="Pfam" id="PF06668">
    <property type="entry name" value="ITI_HC_C"/>
    <property type="match status" value="1"/>
</dbReference>
<keyword evidence="6" id="KW-0722">Serine protease inhibitor</keyword>
<dbReference type="GO" id="GO:0030212">
    <property type="term" value="P:hyaluronan metabolic process"/>
    <property type="evidence" value="ECO:0007669"/>
    <property type="project" value="InterPro"/>
</dbReference>
<dbReference type="OrthoDB" id="299997at2759"/>
<keyword evidence="13" id="KW-1185">Reference proteome</keyword>
<dbReference type="EMBL" id="JAIZAY010000002">
    <property type="protein sequence ID" value="KAJ8046231.1"/>
    <property type="molecule type" value="Genomic_DNA"/>
</dbReference>
<dbReference type="AlphaFoldDB" id="A0A9Q1HIJ9"/>
<gene>
    <name evidence="12" type="ORF">HOLleu_04844</name>
</gene>
<feature type="region of interest" description="Disordered" evidence="8">
    <location>
        <begin position="663"/>
        <end position="723"/>
    </location>
</feature>
<keyword evidence="5 9" id="KW-0732">Signal</keyword>
<dbReference type="SMART" id="SM00327">
    <property type="entry name" value="VWA"/>
    <property type="match status" value="1"/>
</dbReference>
<evidence type="ECO:0000313" key="12">
    <source>
        <dbReference type="EMBL" id="KAJ8046231.1"/>
    </source>
</evidence>
<dbReference type="InterPro" id="IPR013694">
    <property type="entry name" value="VIT"/>
</dbReference>
<sequence>MKVFILQSLLLLLSRTPASFASPVFSVGDQVNSHGVVKRNAFDVACQTGTSENVDGSGGSGDYSECERGQETILKPTKSYPKPRILSLKVDTTITARYVSTTVVTTMKNRAPVSQDSNFRFRLSDESFISDFFMVVNNQVYQAEVKEKEAAQKAYNEAKRRGQTASQVKQSDTDFTKFETNVNLSPNTTASFHLTFQEHLRRKNGVFRHKINLFPKEIVQELIADVYITEPQGIYFANITWEQDYRLTTDFLYDALSVDYKSDTEVHAHFNPSAVDQEGLSKSGLEGDLVITYDVTHGNSAGQIEIVNGYFVHHISPVNLPPTRKNVVFVIDTSGSMFGSKIRQTQDAMVTIIDEIRDFDRFNIIRFASQPTKWKNSLVNANKENKEKAKQYVESLRASGGTNILDSLMLAVSSLKEWEEGSGIPLMETDHEQDALPMIIFLTDGHGSSESSVIINSVTDAINGEIALFSLAFGTGADYDLLEKLSGHNQGLARQIYADSSASLQLEGFYDEVATPLLHHVSVQYPEDKVEVDSLTKTNFITYFEGTELVIAGKLKENFTGNELSAVVTANSFDVNYEWGLTKEISTFKKTNGGNEVLQPHVVEDFAQRLWAYVTIKDLLSKQKIAMTSEEKTSFKEQALSLAVKYKFVTPLTSLIIVKPDDEKSFDESVGDTQKPVSSRPQPQRPPARGPGQRGPTGPTSSGGSYRGPSYGSSGAAGDPHIIIDDPDTEVRMCFDIHSPYGTVVSLIEDARFGVSVNGEMVGVENVTVLNSTKIPPTFFGRIAVRLDDNWITISREHVLVNGESPLPWVRRLNSHVGSCEIEISDEEVVHITCKNGVSMKIFRHHITEGKYDYFDFFLGRGRILSKRAKGIIGLFHWKQLSLLESSVRRGASGKTEALLLLNGESIKVSHVDRPLTGPCWNTYAKKVFARLKTKYQKYILPHLLAQLS</sequence>
<keyword evidence="7" id="KW-0325">Glycoprotein</keyword>